<organism evidence="1 2">
    <name type="scientific">Aspergillus minisclerotigenes</name>
    <dbReference type="NCBI Taxonomy" id="656917"/>
    <lineage>
        <taxon>Eukaryota</taxon>
        <taxon>Fungi</taxon>
        <taxon>Dikarya</taxon>
        <taxon>Ascomycota</taxon>
        <taxon>Pezizomycotina</taxon>
        <taxon>Eurotiomycetes</taxon>
        <taxon>Eurotiomycetidae</taxon>
        <taxon>Eurotiales</taxon>
        <taxon>Aspergillaceae</taxon>
        <taxon>Aspergillus</taxon>
        <taxon>Aspergillus subgen. Circumdati</taxon>
    </lineage>
</organism>
<dbReference type="Proteomes" id="UP000326289">
    <property type="component" value="Unassembled WGS sequence"/>
</dbReference>
<dbReference type="EMBL" id="ML732781">
    <property type="protein sequence ID" value="KAB8275519.1"/>
    <property type="molecule type" value="Genomic_DNA"/>
</dbReference>
<name>A0A5N6JB72_9EURO</name>
<sequence length="323" mass="36622">MSALPIGGKPEPSYTVGWRSNCTVHPHEPPRPTLVTRGSCRNFAADRLEKSQLSPVERCLKHPPLPGLNKPDKVDLEIIEVKKVGNNQNPQVVVVEALGHIQGLEKRERAVAKFYDLLYFDDDEGFLNPFACVDRHYTHESAAYITLAHLMGKKIPKFYGSFSVSIRADESRTRTVRLILLEYIPGKTMLAADPQDYDQLSRQALLKSAIDFESLVYERDVLLTDFTLRNIILVDSASCSGKPGLVFLDFGGALFGRTRDDVVAVAYRASLFLGTYISPLLRWAKLPSDFEQWVDWDWQAWLEQNYGHTKETITEKMQEVFSK</sequence>
<dbReference type="AlphaFoldDB" id="A0A5N6JB72"/>
<accession>A0A5N6JB72</accession>
<gene>
    <name evidence="1" type="ORF">BDV30DRAFT_64715</name>
</gene>
<protein>
    <recommendedName>
        <fullName evidence="3">Protein kinase domain-containing protein</fullName>
    </recommendedName>
</protein>
<reference evidence="1 2" key="1">
    <citation type="submission" date="2019-04" db="EMBL/GenBank/DDBJ databases">
        <title>Fungal friends and foes A comparative genomics study of 23 Aspergillus species from section Flavi.</title>
        <authorList>
            <consortium name="DOE Joint Genome Institute"/>
            <person name="Kjaerbolling I."/>
            <person name="Vesth T.C."/>
            <person name="Frisvad J.C."/>
            <person name="Nybo J.L."/>
            <person name="Theobald S."/>
            <person name="Kildgaard S."/>
            <person name="Petersen T.I."/>
            <person name="Kuo A."/>
            <person name="Sato A."/>
            <person name="Lyhne E.K."/>
            <person name="Kogle M.E."/>
            <person name="Wiebenga A."/>
            <person name="Kun R.S."/>
            <person name="Lubbers R.J."/>
            <person name="Makela M.R."/>
            <person name="Barry K."/>
            <person name="Chovatia M."/>
            <person name="Clum A."/>
            <person name="Daum C."/>
            <person name="Haridas S."/>
            <person name="He G."/>
            <person name="LaButti K."/>
            <person name="Lipzen A."/>
            <person name="Mondo S."/>
            <person name="Pangilinan J."/>
            <person name="Riley R."/>
            <person name="Salamov A."/>
            <person name="Simmons B.A."/>
            <person name="Magnuson J.K."/>
            <person name="Henrissat B."/>
            <person name="Mortensen U.H."/>
            <person name="Larsen T.O."/>
            <person name="De vries R.P."/>
            <person name="Grigoriev I.V."/>
            <person name="Machida M."/>
            <person name="Baker S.E."/>
            <person name="Andersen M.R."/>
        </authorList>
    </citation>
    <scope>NUCLEOTIDE SEQUENCE [LARGE SCALE GENOMIC DNA]</scope>
    <source>
        <strain evidence="1 2">CBS 117635</strain>
    </source>
</reference>
<proteinExistence type="predicted"/>
<dbReference type="SUPFAM" id="SSF56112">
    <property type="entry name" value="Protein kinase-like (PK-like)"/>
    <property type="match status" value="1"/>
</dbReference>
<evidence type="ECO:0000313" key="1">
    <source>
        <dbReference type="EMBL" id="KAB8275519.1"/>
    </source>
</evidence>
<evidence type="ECO:0000313" key="2">
    <source>
        <dbReference type="Proteomes" id="UP000326289"/>
    </source>
</evidence>
<keyword evidence="2" id="KW-1185">Reference proteome</keyword>
<evidence type="ECO:0008006" key="3">
    <source>
        <dbReference type="Google" id="ProtNLM"/>
    </source>
</evidence>
<dbReference type="InterPro" id="IPR011009">
    <property type="entry name" value="Kinase-like_dom_sf"/>
</dbReference>